<keyword evidence="1" id="KW-1133">Transmembrane helix</keyword>
<accession>A0A956RNL0</accession>
<dbReference type="Pfam" id="PF00892">
    <property type="entry name" value="EamA"/>
    <property type="match status" value="1"/>
</dbReference>
<feature type="non-terminal residue" evidence="3">
    <location>
        <position position="1"/>
    </location>
</feature>
<feature type="transmembrane region" description="Helical" evidence="1">
    <location>
        <begin position="57"/>
        <end position="75"/>
    </location>
</feature>
<keyword evidence="1" id="KW-0472">Membrane</keyword>
<evidence type="ECO:0000313" key="4">
    <source>
        <dbReference type="Proteomes" id="UP000697710"/>
    </source>
</evidence>
<feature type="transmembrane region" description="Helical" evidence="1">
    <location>
        <begin position="22"/>
        <end position="45"/>
    </location>
</feature>
<protein>
    <submittedName>
        <fullName evidence="3">DMT family transporter</fullName>
    </submittedName>
</protein>
<organism evidence="3 4">
    <name type="scientific">Eiseniibacteriota bacterium</name>
    <dbReference type="NCBI Taxonomy" id="2212470"/>
    <lineage>
        <taxon>Bacteria</taxon>
        <taxon>Candidatus Eiseniibacteriota</taxon>
    </lineage>
</organism>
<feature type="transmembrane region" description="Helical" evidence="1">
    <location>
        <begin position="113"/>
        <end position="130"/>
    </location>
</feature>
<keyword evidence="1" id="KW-0812">Transmembrane</keyword>
<evidence type="ECO:0000256" key="1">
    <source>
        <dbReference type="SAM" id="Phobius"/>
    </source>
</evidence>
<reference evidence="3" key="1">
    <citation type="submission" date="2020-04" db="EMBL/GenBank/DDBJ databases">
        <authorList>
            <person name="Zhang T."/>
        </authorList>
    </citation>
    <scope>NUCLEOTIDE SEQUENCE</scope>
    <source>
        <strain evidence="3">HKST-UBA01</strain>
    </source>
</reference>
<dbReference type="GO" id="GO:0016020">
    <property type="term" value="C:membrane"/>
    <property type="evidence" value="ECO:0007669"/>
    <property type="project" value="InterPro"/>
</dbReference>
<sequence length="144" mass="15933">TAVAYATYVLVFQRSQRARVRLTPAASLMTISFACAFVMAVGVLAEGTFRIPDGRSWASMIGYGVLCQALGWILISRGLPHIAASKVGLFLLLQPTLSFLWDILFFGRPTDRWEWLGAVVALGAIYLGSTRSARRTPRLRRAER</sequence>
<evidence type="ECO:0000259" key="2">
    <source>
        <dbReference type="Pfam" id="PF00892"/>
    </source>
</evidence>
<dbReference type="EMBL" id="JAGQHR010000206">
    <property type="protein sequence ID" value="MCA9727646.1"/>
    <property type="molecule type" value="Genomic_DNA"/>
</dbReference>
<feature type="domain" description="EamA" evidence="2">
    <location>
        <begin position="2"/>
        <end position="127"/>
    </location>
</feature>
<dbReference type="Proteomes" id="UP000697710">
    <property type="component" value="Unassembled WGS sequence"/>
</dbReference>
<gene>
    <name evidence="3" type="ORF">KC729_08180</name>
</gene>
<proteinExistence type="predicted"/>
<reference evidence="3" key="2">
    <citation type="journal article" date="2021" name="Microbiome">
        <title>Successional dynamics and alternative stable states in a saline activated sludge microbial community over 9 years.</title>
        <authorList>
            <person name="Wang Y."/>
            <person name="Ye J."/>
            <person name="Ju F."/>
            <person name="Liu L."/>
            <person name="Boyd J.A."/>
            <person name="Deng Y."/>
            <person name="Parks D.H."/>
            <person name="Jiang X."/>
            <person name="Yin X."/>
            <person name="Woodcroft B.J."/>
            <person name="Tyson G.W."/>
            <person name="Hugenholtz P."/>
            <person name="Polz M.F."/>
            <person name="Zhang T."/>
        </authorList>
    </citation>
    <scope>NUCLEOTIDE SEQUENCE</scope>
    <source>
        <strain evidence="3">HKST-UBA01</strain>
    </source>
</reference>
<feature type="transmembrane region" description="Helical" evidence="1">
    <location>
        <begin position="87"/>
        <end position="107"/>
    </location>
</feature>
<name>A0A956RNL0_UNCEI</name>
<dbReference type="SUPFAM" id="SSF103481">
    <property type="entry name" value="Multidrug resistance efflux transporter EmrE"/>
    <property type="match status" value="1"/>
</dbReference>
<dbReference type="AlphaFoldDB" id="A0A956RNL0"/>
<dbReference type="InterPro" id="IPR037185">
    <property type="entry name" value="EmrE-like"/>
</dbReference>
<dbReference type="InterPro" id="IPR000620">
    <property type="entry name" value="EamA_dom"/>
</dbReference>
<evidence type="ECO:0000313" key="3">
    <source>
        <dbReference type="EMBL" id="MCA9727646.1"/>
    </source>
</evidence>
<comment type="caution">
    <text evidence="3">The sequence shown here is derived from an EMBL/GenBank/DDBJ whole genome shotgun (WGS) entry which is preliminary data.</text>
</comment>